<dbReference type="PANTHER" id="PTHR43300">
    <property type="entry name" value="ACETYLTRANSFERASE"/>
    <property type="match status" value="1"/>
</dbReference>
<keyword evidence="4" id="KW-0012">Acyltransferase</keyword>
<dbReference type="Gene3D" id="2.160.10.10">
    <property type="entry name" value="Hexapeptide repeat proteins"/>
    <property type="match status" value="1"/>
</dbReference>
<sequence length="206" mass="21340">MNDARFILAGAGAFGRELINWAEDCGTPFTAFLDSSAEALAGFGYALDYLGTPDDFQPRAGDLLVMGVGEPEAKRRLALQLMARGAQFARLVHPSAVVARSARLGEGVVVCPQALVSADAVLGDFSVVNALSSVGHDVDLGAFSTLSCHVDLTGWVRVGEACFFGSGARVLPKVRIGAAARIGAGAIVMRSVPDGATMYAAPAKKL</sequence>
<evidence type="ECO:0000313" key="5">
    <source>
        <dbReference type="Proteomes" id="UP000198639"/>
    </source>
</evidence>
<dbReference type="NCBIfam" id="TIGR03570">
    <property type="entry name" value="NeuD_NnaD"/>
    <property type="match status" value="1"/>
</dbReference>
<organism evidence="4 5">
    <name type="scientific">Massilia yuzhufengensis</name>
    <dbReference type="NCBI Taxonomy" id="1164594"/>
    <lineage>
        <taxon>Bacteria</taxon>
        <taxon>Pseudomonadati</taxon>
        <taxon>Pseudomonadota</taxon>
        <taxon>Betaproteobacteria</taxon>
        <taxon>Burkholderiales</taxon>
        <taxon>Oxalobacteraceae</taxon>
        <taxon>Telluria group</taxon>
        <taxon>Massilia</taxon>
    </lineage>
</organism>
<name>A0A1I1G5C3_9BURK</name>
<dbReference type="InterPro" id="IPR020019">
    <property type="entry name" value="AcTrfase_PglD-like"/>
</dbReference>
<feature type="binding site" evidence="3">
    <location>
        <position position="69"/>
    </location>
    <ligand>
        <name>substrate</name>
    </ligand>
</feature>
<dbReference type="InterPro" id="IPR011004">
    <property type="entry name" value="Trimer_LpxA-like_sf"/>
</dbReference>
<evidence type="ECO:0000256" key="2">
    <source>
        <dbReference type="PIRSR" id="PIRSR620019-1"/>
    </source>
</evidence>
<feature type="active site" description="Proton acceptor" evidence="2">
    <location>
        <position position="136"/>
    </location>
</feature>
<dbReference type="Gene3D" id="3.40.50.20">
    <property type="match status" value="1"/>
</dbReference>
<dbReference type="EMBL" id="FOLD01000003">
    <property type="protein sequence ID" value="SFC06804.1"/>
    <property type="molecule type" value="Genomic_DNA"/>
</dbReference>
<keyword evidence="5" id="KW-1185">Reference proteome</keyword>
<dbReference type="SUPFAM" id="SSF51161">
    <property type="entry name" value="Trimeric LpxA-like enzymes"/>
    <property type="match status" value="1"/>
</dbReference>
<dbReference type="GO" id="GO:0016746">
    <property type="term" value="F:acyltransferase activity"/>
    <property type="evidence" value="ECO:0007669"/>
    <property type="project" value="UniProtKB-KW"/>
</dbReference>
<dbReference type="STRING" id="1164594.SAMN05216204_103199"/>
<dbReference type="PANTHER" id="PTHR43300:SF7">
    <property type="entry name" value="UDP-N-ACETYLBACILLOSAMINE N-ACETYLTRANSFERASE"/>
    <property type="match status" value="1"/>
</dbReference>
<feature type="site" description="Increases basicity of active site His" evidence="2">
    <location>
        <position position="137"/>
    </location>
</feature>
<keyword evidence="4" id="KW-0808">Transferase</keyword>
<dbReference type="OrthoDB" id="272049at2"/>
<dbReference type="Proteomes" id="UP000198639">
    <property type="component" value="Unassembled WGS sequence"/>
</dbReference>
<accession>A0A1I1G5C3</accession>
<proteinExistence type="inferred from homology"/>
<protein>
    <submittedName>
        <fullName evidence="4">Sugar O-acyltransferase, sialic acid O-acetyltransferase NeuD family</fullName>
    </submittedName>
</protein>
<comment type="similarity">
    <text evidence="1">Belongs to the transferase hexapeptide repeat family.</text>
</comment>
<dbReference type="InterPro" id="IPR050179">
    <property type="entry name" value="Trans_hexapeptide_repeat"/>
</dbReference>
<gene>
    <name evidence="4" type="ORF">SAMN05216204_103199</name>
</gene>
<evidence type="ECO:0000256" key="3">
    <source>
        <dbReference type="PIRSR" id="PIRSR620019-2"/>
    </source>
</evidence>
<evidence type="ECO:0000313" key="4">
    <source>
        <dbReference type="EMBL" id="SFC06804.1"/>
    </source>
</evidence>
<dbReference type="CDD" id="cd03360">
    <property type="entry name" value="LbH_AT_putative"/>
    <property type="match status" value="1"/>
</dbReference>
<evidence type="ECO:0000256" key="1">
    <source>
        <dbReference type="ARBA" id="ARBA00007274"/>
    </source>
</evidence>
<reference evidence="5" key="1">
    <citation type="submission" date="2016-10" db="EMBL/GenBank/DDBJ databases">
        <authorList>
            <person name="Varghese N."/>
            <person name="Submissions S."/>
        </authorList>
    </citation>
    <scope>NUCLEOTIDE SEQUENCE [LARGE SCALE GENOMIC DNA]</scope>
    <source>
        <strain evidence="5">CGMCC 1.12041</strain>
    </source>
</reference>
<dbReference type="AlphaFoldDB" id="A0A1I1G5C3"/>
<dbReference type="RefSeq" id="WP_091871724.1">
    <property type="nucleotide sequence ID" value="NZ_FOLD01000003.1"/>
</dbReference>